<evidence type="ECO:0000256" key="8">
    <source>
        <dbReference type="ARBA" id="ARBA00022801"/>
    </source>
</evidence>
<evidence type="ECO:0000313" key="12">
    <source>
        <dbReference type="EMBL" id="TCM63809.1"/>
    </source>
</evidence>
<dbReference type="AlphaFoldDB" id="A0A4R1XKH0"/>
<reference evidence="12 13" key="1">
    <citation type="submission" date="2019-03" db="EMBL/GenBank/DDBJ databases">
        <title>Genomic analyses of the natural microbiome of Caenorhabditis elegans.</title>
        <authorList>
            <person name="Samuel B."/>
        </authorList>
    </citation>
    <scope>NUCLEOTIDE SEQUENCE [LARGE SCALE GENOMIC DNA]</scope>
    <source>
        <strain evidence="12 13">JUb89</strain>
    </source>
</reference>
<feature type="binding site" evidence="9">
    <location>
        <position position="9"/>
    </location>
    <ligand>
        <name>substrate</name>
    </ligand>
</feature>
<accession>A0A4R1XKH0</accession>
<evidence type="ECO:0000256" key="10">
    <source>
        <dbReference type="RuleBase" id="RU361270"/>
    </source>
</evidence>
<evidence type="ECO:0000256" key="3">
    <source>
        <dbReference type="ARBA" id="ARBA00009850"/>
    </source>
</evidence>
<feature type="binding site" evidence="9">
    <location>
        <position position="44"/>
    </location>
    <ligand>
        <name>substrate</name>
    </ligand>
</feature>
<dbReference type="EC" id="3.5.2.17" evidence="5 10"/>
<dbReference type="InterPro" id="IPR036817">
    <property type="entry name" value="Transthyretin/HIU_hydrolase_sf"/>
</dbReference>
<evidence type="ECO:0000256" key="5">
    <source>
        <dbReference type="ARBA" id="ARBA00012609"/>
    </source>
</evidence>
<dbReference type="Proteomes" id="UP000294963">
    <property type="component" value="Unassembled WGS sequence"/>
</dbReference>
<dbReference type="EMBL" id="SLVJ01000019">
    <property type="protein sequence ID" value="TCM63809.1"/>
    <property type="molecule type" value="Genomic_DNA"/>
</dbReference>
<dbReference type="NCBIfam" id="TIGR02962">
    <property type="entry name" value="hdxy_isourate"/>
    <property type="match status" value="1"/>
</dbReference>
<dbReference type="InterPro" id="IPR000895">
    <property type="entry name" value="Transthyretin/HIU_hydrolase"/>
</dbReference>
<feature type="domain" description="Transthyretin/hydroxyisourate hydrolase" evidence="11">
    <location>
        <begin position="1"/>
        <end position="109"/>
    </location>
</feature>
<protein>
    <recommendedName>
        <fullName evidence="6 10">5-hydroxyisourate hydrolase</fullName>
        <shortName evidence="10">HIU hydrolase</shortName>
        <shortName evidence="10">HIUHase</shortName>
        <ecNumber evidence="5 10">3.5.2.17</ecNumber>
    </recommendedName>
</protein>
<dbReference type="OrthoDB" id="9792386at2"/>
<dbReference type="Gene3D" id="2.60.40.180">
    <property type="entry name" value="Transthyretin/hydroxyisourate hydrolase domain"/>
    <property type="match status" value="1"/>
</dbReference>
<dbReference type="PROSITE" id="PS00768">
    <property type="entry name" value="TRANSTHYRETIN_1"/>
    <property type="match status" value="1"/>
</dbReference>
<comment type="caution">
    <text evidence="12">The sequence shown here is derived from an EMBL/GenBank/DDBJ whole genome shotgun (WGS) entry which is preliminary data.</text>
</comment>
<dbReference type="PANTHER" id="PTHR10395">
    <property type="entry name" value="URICASE AND TRANSTHYRETIN-RELATED"/>
    <property type="match status" value="1"/>
</dbReference>
<dbReference type="SUPFAM" id="SSF49472">
    <property type="entry name" value="Transthyretin (synonym: prealbumin)"/>
    <property type="match status" value="1"/>
</dbReference>
<dbReference type="CDD" id="cd05822">
    <property type="entry name" value="TLP_HIUase"/>
    <property type="match status" value="1"/>
</dbReference>
<evidence type="ECO:0000313" key="13">
    <source>
        <dbReference type="Proteomes" id="UP000294963"/>
    </source>
</evidence>
<dbReference type="PRINTS" id="PR00189">
    <property type="entry name" value="TRNSTHYRETIN"/>
</dbReference>
<organism evidence="12 13">
    <name type="scientific">Acinetobacter calcoaceticus</name>
    <dbReference type="NCBI Taxonomy" id="471"/>
    <lineage>
        <taxon>Bacteria</taxon>
        <taxon>Pseudomonadati</taxon>
        <taxon>Pseudomonadota</taxon>
        <taxon>Gammaproteobacteria</taxon>
        <taxon>Moraxellales</taxon>
        <taxon>Moraxellaceae</taxon>
        <taxon>Acinetobacter</taxon>
        <taxon>Acinetobacter calcoaceticus/baumannii complex</taxon>
    </lineage>
</organism>
<dbReference type="GO" id="GO:0033971">
    <property type="term" value="F:hydroxyisourate hydrolase activity"/>
    <property type="evidence" value="ECO:0007669"/>
    <property type="project" value="UniProtKB-EC"/>
</dbReference>
<evidence type="ECO:0000256" key="6">
    <source>
        <dbReference type="ARBA" id="ARBA00017539"/>
    </source>
</evidence>
<dbReference type="GO" id="GO:0006144">
    <property type="term" value="P:purine nucleobase metabolic process"/>
    <property type="evidence" value="ECO:0007669"/>
    <property type="project" value="UniProtKB-KW"/>
</dbReference>
<evidence type="ECO:0000256" key="7">
    <source>
        <dbReference type="ARBA" id="ARBA00022631"/>
    </source>
</evidence>
<keyword evidence="13" id="KW-1185">Reference proteome</keyword>
<sequence length="110" mass="12286">MNNIKISSHILDTQIGKPAANVQVKLYNSAGQCIAESLTNADGRVNAFEHTETAAGHYRLVFMTDAYFQSLGIEHFFVSVTIDFFVNDPTQHYHIPLLLSPFAYSTYRGS</sequence>
<keyword evidence="7 10" id="KW-0659">Purine metabolism</keyword>
<evidence type="ECO:0000256" key="1">
    <source>
        <dbReference type="ARBA" id="ARBA00001043"/>
    </source>
</evidence>
<dbReference type="InterPro" id="IPR014306">
    <property type="entry name" value="Hydroxyisourate_hydrolase"/>
</dbReference>
<comment type="function">
    <text evidence="2">Catalyzes the hydrolysis of 5-hydroxyisourate (HIU) to 2-oxo-4-hydroxy-4-carboxy-5-ureidoimidazoline (OHCU).</text>
</comment>
<proteinExistence type="inferred from homology"/>
<evidence type="ECO:0000256" key="4">
    <source>
        <dbReference type="ARBA" id="ARBA00011881"/>
    </source>
</evidence>
<dbReference type="InterPro" id="IPR023418">
    <property type="entry name" value="Thyroxine_BS"/>
</dbReference>
<comment type="similarity">
    <text evidence="3 10">Belongs to the transthyretin family. 5-hydroxyisourate hydrolase subfamily.</text>
</comment>
<evidence type="ECO:0000256" key="2">
    <source>
        <dbReference type="ARBA" id="ARBA00002704"/>
    </source>
</evidence>
<feature type="binding site" evidence="9">
    <location>
        <position position="107"/>
    </location>
    <ligand>
        <name>substrate</name>
    </ligand>
</feature>
<name>A0A4R1XKH0_ACICA</name>
<dbReference type="InterPro" id="IPR023416">
    <property type="entry name" value="Transthyretin/HIU_hydrolase_d"/>
</dbReference>
<evidence type="ECO:0000259" key="11">
    <source>
        <dbReference type="SMART" id="SM00095"/>
    </source>
</evidence>
<evidence type="ECO:0000256" key="9">
    <source>
        <dbReference type="PIRSR" id="PIRSR600895-51"/>
    </source>
</evidence>
<keyword evidence="8 10" id="KW-0378">Hydrolase</keyword>
<comment type="subunit">
    <text evidence="4 10">Homotetramer.</text>
</comment>
<dbReference type="Pfam" id="PF00576">
    <property type="entry name" value="Transthyretin"/>
    <property type="match status" value="1"/>
</dbReference>
<gene>
    <name evidence="12" type="ORF">EC844_11923</name>
</gene>
<comment type="catalytic activity">
    <reaction evidence="1 10">
        <text>5-hydroxyisourate + H2O = 5-hydroxy-2-oxo-4-ureido-2,5-dihydro-1H-imidazole-5-carboxylate + H(+)</text>
        <dbReference type="Rhea" id="RHEA:23736"/>
        <dbReference type="ChEBI" id="CHEBI:15377"/>
        <dbReference type="ChEBI" id="CHEBI:15378"/>
        <dbReference type="ChEBI" id="CHEBI:18072"/>
        <dbReference type="ChEBI" id="CHEBI:58639"/>
        <dbReference type="EC" id="3.5.2.17"/>
    </reaction>
</comment>
<dbReference type="PANTHER" id="PTHR10395:SF7">
    <property type="entry name" value="5-HYDROXYISOURATE HYDROLASE"/>
    <property type="match status" value="1"/>
</dbReference>
<dbReference type="SMART" id="SM00095">
    <property type="entry name" value="TR_THY"/>
    <property type="match status" value="1"/>
</dbReference>